<gene>
    <name evidence="1" type="ORF">HYALB_00009804</name>
</gene>
<dbReference type="Pfam" id="PF13092">
    <property type="entry name" value="CENP-L"/>
    <property type="match status" value="1"/>
</dbReference>
<protein>
    <submittedName>
        <fullName evidence="1">Uncharacterized protein</fullName>
    </submittedName>
</protein>
<evidence type="ECO:0000313" key="1">
    <source>
        <dbReference type="EMBL" id="CAG8974627.1"/>
    </source>
</evidence>
<dbReference type="InterPro" id="IPR025204">
    <property type="entry name" value="CENP-L"/>
</dbReference>
<evidence type="ECO:0000313" key="2">
    <source>
        <dbReference type="Proteomes" id="UP000701801"/>
    </source>
</evidence>
<organism evidence="1 2">
    <name type="scientific">Hymenoscyphus albidus</name>
    <dbReference type="NCBI Taxonomy" id="595503"/>
    <lineage>
        <taxon>Eukaryota</taxon>
        <taxon>Fungi</taxon>
        <taxon>Dikarya</taxon>
        <taxon>Ascomycota</taxon>
        <taxon>Pezizomycotina</taxon>
        <taxon>Leotiomycetes</taxon>
        <taxon>Helotiales</taxon>
        <taxon>Helotiaceae</taxon>
        <taxon>Hymenoscyphus</taxon>
    </lineage>
</organism>
<dbReference type="Proteomes" id="UP000701801">
    <property type="component" value="Unassembled WGS sequence"/>
</dbReference>
<keyword evidence="2" id="KW-1185">Reference proteome</keyword>
<proteinExistence type="predicted"/>
<name>A0A9N9Q4P0_9HELO</name>
<dbReference type="OrthoDB" id="8864979at2759"/>
<dbReference type="AlphaFoldDB" id="A0A9N9Q4P0"/>
<comment type="caution">
    <text evidence="1">The sequence shown here is derived from an EMBL/GenBank/DDBJ whole genome shotgun (WGS) entry which is preliminary data.</text>
</comment>
<reference evidence="1" key="1">
    <citation type="submission" date="2021-07" db="EMBL/GenBank/DDBJ databases">
        <authorList>
            <person name="Durling M."/>
        </authorList>
    </citation>
    <scope>NUCLEOTIDE SEQUENCE</scope>
</reference>
<accession>A0A9N9Q4P0</accession>
<dbReference type="EMBL" id="CAJVRM010000110">
    <property type="protein sequence ID" value="CAG8974627.1"/>
    <property type="molecule type" value="Genomic_DNA"/>
</dbReference>
<sequence>MASSPIYPLYEKALTLHRASPLYTGLEHPLERADLQNLARKFRDILAGGILRGVQVGLDPDSTVVGTAGALRSVVWGPLPYEERWDEHNEENIDNDEDTGTGLDESRGLLLTITYEKSEYTAVMLRDTTGNVWDNTLGAGKVEDGFESFPLLLCKMPPALRDTFVEFLATTFDARVSALRFPNNYIMESFEQYVTYVCIGEDGEPLSDAESSRTIKKVIGAVEVQIGFEVPGGSAALKSITMKLTQQDLPRIIAMGKKMRNTTGNAPFFDAMVGYVNKHLAMDLTHDRVKNTRIACDAFVLGAEGRVKFIYPGQQEENSPQKRATKRLVHGLIAFAKGSAMGIEEP</sequence>